<protein>
    <submittedName>
        <fullName evidence="1">Uncharacterized protein</fullName>
    </submittedName>
</protein>
<dbReference type="HOGENOM" id="CLU_2902756_0_0_4"/>
<dbReference type="Proteomes" id="UP000009284">
    <property type="component" value="Chromosome"/>
</dbReference>
<dbReference type="EMBL" id="CP003059">
    <property type="protein sequence ID" value="AEP36775.1"/>
    <property type="molecule type" value="Genomic_DNA"/>
</dbReference>
<dbReference type="KEGG" id="tas:TASI_1016"/>
<sequence>MGGLYFIKLRISSTSSDISSHKNRRRLRDKLSVEDGWDIATPQKRQERIMEQRTNITVLKVI</sequence>
<name>G4QBV9_TAYAM</name>
<keyword evidence="2" id="KW-1185">Reference proteome</keyword>
<evidence type="ECO:0000313" key="1">
    <source>
        <dbReference type="EMBL" id="AEP36775.1"/>
    </source>
</evidence>
<accession>G4QBV9</accession>
<dbReference type="AlphaFoldDB" id="G4QBV9"/>
<reference evidence="1 2" key="2">
    <citation type="journal article" date="2012" name="PLoS ONE">
        <title>Genomic characterization of the taylorella genus.</title>
        <authorList>
            <person name="Hebert L."/>
            <person name="Moumen B."/>
            <person name="Pons N."/>
            <person name="Duquesne F."/>
            <person name="Breuil M.F."/>
            <person name="Goux D."/>
            <person name="Batto J.M."/>
            <person name="Laugier C."/>
            <person name="Renault P."/>
            <person name="Petry S."/>
        </authorList>
    </citation>
    <scope>NUCLEOTIDE SEQUENCE [LARGE SCALE GENOMIC DNA]</scope>
    <source>
        <strain evidence="1 2">MCE3</strain>
    </source>
</reference>
<proteinExistence type="predicted"/>
<evidence type="ECO:0000313" key="2">
    <source>
        <dbReference type="Proteomes" id="UP000009284"/>
    </source>
</evidence>
<gene>
    <name evidence="1" type="ordered locus">TASI_1016</name>
</gene>
<organism evidence="1 2">
    <name type="scientific">Taylorella asinigenitalis (strain MCE3)</name>
    <dbReference type="NCBI Taxonomy" id="1008459"/>
    <lineage>
        <taxon>Bacteria</taxon>
        <taxon>Pseudomonadati</taxon>
        <taxon>Pseudomonadota</taxon>
        <taxon>Betaproteobacteria</taxon>
        <taxon>Burkholderiales</taxon>
        <taxon>Alcaligenaceae</taxon>
        <taxon>Taylorella</taxon>
    </lineage>
</organism>
<dbReference type="STRING" id="1008459.TASI_1016"/>
<reference key="1">
    <citation type="submission" date="2011-09" db="EMBL/GenBank/DDBJ databases">
        <title>Genomic characterization of the Taylorella genus.</title>
        <authorList>
            <person name="Hebert L."/>
            <person name="Moumen B."/>
            <person name="Pons N."/>
            <person name="Duquesne F."/>
            <person name="Breuil M.-F."/>
            <person name="Goux D."/>
            <person name="Batto J.-M."/>
            <person name="Renault P."/>
            <person name="Laugier C."/>
            <person name="Petry S."/>
        </authorList>
    </citation>
    <scope>NUCLEOTIDE SEQUENCE</scope>
    <source>
        <strain>MCE3</strain>
    </source>
</reference>